<dbReference type="SUPFAM" id="SSF54427">
    <property type="entry name" value="NTF2-like"/>
    <property type="match status" value="1"/>
</dbReference>
<dbReference type="InterPro" id="IPR032710">
    <property type="entry name" value="NTF2-like_dom_sf"/>
</dbReference>
<evidence type="ECO:0000313" key="2">
    <source>
        <dbReference type="EMBL" id="OIR08651.1"/>
    </source>
</evidence>
<organism evidence="2">
    <name type="scientific">mine drainage metagenome</name>
    <dbReference type="NCBI Taxonomy" id="410659"/>
    <lineage>
        <taxon>unclassified sequences</taxon>
        <taxon>metagenomes</taxon>
        <taxon>ecological metagenomes</taxon>
    </lineage>
</organism>
<comment type="caution">
    <text evidence="2">The sequence shown here is derived from an EMBL/GenBank/DDBJ whole genome shotgun (WGS) entry which is preliminary data.</text>
</comment>
<name>A0A1J5SL43_9ZZZZ</name>
<gene>
    <name evidence="2" type="ORF">GALL_90340</name>
</gene>
<dbReference type="Gene3D" id="3.10.450.50">
    <property type="match status" value="1"/>
</dbReference>
<proteinExistence type="predicted"/>
<evidence type="ECO:0000259" key="1">
    <source>
        <dbReference type="Pfam" id="PF12680"/>
    </source>
</evidence>
<protein>
    <submittedName>
        <fullName evidence="2">SnoaL-like domain protein</fullName>
    </submittedName>
</protein>
<dbReference type="AlphaFoldDB" id="A0A1J5SL43"/>
<feature type="domain" description="SnoaL-like" evidence="1">
    <location>
        <begin position="13"/>
        <end position="112"/>
    </location>
</feature>
<sequence length="144" mass="16887">MTYQDDLAHFIHLFETLSQENVGALTELYTADAFFKDPFNEVHGQTAIIKILEHMFTQVDEPRFVVTRSILQGEDAFIVWDFLFRLKDRGLAGQRIHGTSHVRFGPDHKVNYHRDYWDTAEELYEKIPLLGSLMRFLKRKVQAS</sequence>
<dbReference type="InterPro" id="IPR037401">
    <property type="entry name" value="SnoaL-like"/>
</dbReference>
<dbReference type="Pfam" id="PF12680">
    <property type="entry name" value="SnoaL_2"/>
    <property type="match status" value="1"/>
</dbReference>
<reference evidence="2" key="1">
    <citation type="submission" date="2016-10" db="EMBL/GenBank/DDBJ databases">
        <title>Sequence of Gallionella enrichment culture.</title>
        <authorList>
            <person name="Poehlein A."/>
            <person name="Muehling M."/>
            <person name="Daniel R."/>
        </authorList>
    </citation>
    <scope>NUCLEOTIDE SEQUENCE</scope>
</reference>
<accession>A0A1J5SL43</accession>
<dbReference type="EMBL" id="MLJW01000030">
    <property type="protein sequence ID" value="OIR08651.1"/>
    <property type="molecule type" value="Genomic_DNA"/>
</dbReference>